<evidence type="ECO:0000313" key="1">
    <source>
        <dbReference type="EMBL" id="PIN19931.1"/>
    </source>
</evidence>
<dbReference type="AlphaFoldDB" id="A0A2G9HQX6"/>
<gene>
    <name evidence="1" type="ORF">CDL12_07389</name>
</gene>
<organism evidence="1 2">
    <name type="scientific">Handroanthus impetiginosus</name>
    <dbReference type="NCBI Taxonomy" id="429701"/>
    <lineage>
        <taxon>Eukaryota</taxon>
        <taxon>Viridiplantae</taxon>
        <taxon>Streptophyta</taxon>
        <taxon>Embryophyta</taxon>
        <taxon>Tracheophyta</taxon>
        <taxon>Spermatophyta</taxon>
        <taxon>Magnoliopsida</taxon>
        <taxon>eudicotyledons</taxon>
        <taxon>Gunneridae</taxon>
        <taxon>Pentapetalae</taxon>
        <taxon>asterids</taxon>
        <taxon>lamiids</taxon>
        <taxon>Lamiales</taxon>
        <taxon>Bignoniaceae</taxon>
        <taxon>Crescentiina</taxon>
        <taxon>Tabebuia alliance</taxon>
        <taxon>Handroanthus</taxon>
    </lineage>
</organism>
<keyword evidence="2" id="KW-1185">Reference proteome</keyword>
<comment type="caution">
    <text evidence="1">The sequence shown here is derived from an EMBL/GenBank/DDBJ whole genome shotgun (WGS) entry which is preliminary data.</text>
</comment>
<dbReference type="EMBL" id="NKXS01001199">
    <property type="protein sequence ID" value="PIN19931.1"/>
    <property type="molecule type" value="Genomic_DNA"/>
</dbReference>
<dbReference type="OrthoDB" id="1749050at2759"/>
<evidence type="ECO:0000313" key="2">
    <source>
        <dbReference type="Proteomes" id="UP000231279"/>
    </source>
</evidence>
<sequence length="156" mass="17983">MLCNCPNHDIPRHILVHTFYHRLADGSKDKLDYLNRDSFLSGTTIKCHNLLNDLVANHSEKKLEQATPSKTASVIEVDQVTTFSTKINFLMQSVKNFGINQVQHIFIVCNECRESHHSDQCPHNVESIYYVINAQEPQNNPYSNTYNPGWKEHPNF</sequence>
<name>A0A2G9HQX6_9LAMI</name>
<accession>A0A2G9HQX6</accession>
<protein>
    <submittedName>
        <fullName evidence="1">Uncharacterized protein</fullName>
    </submittedName>
</protein>
<reference evidence="2" key="1">
    <citation type="journal article" date="2018" name="Gigascience">
        <title>Genome assembly of the Pink Ipe (Handroanthus impetiginosus, Bignoniaceae), a highly valued, ecologically keystone Neotropical timber forest tree.</title>
        <authorList>
            <person name="Silva-Junior O.B."/>
            <person name="Grattapaglia D."/>
            <person name="Novaes E."/>
            <person name="Collevatti R.G."/>
        </authorList>
    </citation>
    <scope>NUCLEOTIDE SEQUENCE [LARGE SCALE GENOMIC DNA]</scope>
    <source>
        <strain evidence="2">cv. UFG-1</strain>
    </source>
</reference>
<proteinExistence type="predicted"/>
<dbReference type="Proteomes" id="UP000231279">
    <property type="component" value="Unassembled WGS sequence"/>
</dbReference>